<feature type="compositionally biased region" description="Polar residues" evidence="1">
    <location>
        <begin position="270"/>
        <end position="279"/>
    </location>
</feature>
<gene>
    <name evidence="2" type="ordered locus">Sputcn32_1793</name>
</gene>
<name>A4Y6D5_SHEPC</name>
<feature type="region of interest" description="Disordered" evidence="1">
    <location>
        <begin position="270"/>
        <end position="296"/>
    </location>
</feature>
<proteinExistence type="predicted"/>
<evidence type="ECO:0000313" key="2">
    <source>
        <dbReference type="EMBL" id="ABP75518.1"/>
    </source>
</evidence>
<dbReference type="HOGENOM" id="CLU_063619_2_1_6"/>
<dbReference type="STRING" id="319224.Sputcn32_1793"/>
<sequence length="296" mass="33917" precursor="true">MRLDTFLSTAAHVSAVIQGENLRHKEHYLRTITALLMSISALSHSVFAMAPPTPLTPQTAEYQVNYGDIQLGKAKYVLLSAENGVFKYRFDSDLSLLLLTDVRHVLSEFTQEEGKLTPLRYLHQRKGVGPNYTEQTAFAKAQGFIHTRYKDEKGKFPYEDEIFDPLMVQLQFRLDISTGKEVLDYKMIKDNEVDDYQFHVIGKERMTIESGSYDTVKIEVVRDNKKRQTFFWMAPDLAYLPVRLSHFEKGSKQLDIKLLKYHFDEQQAVTPEPTETLTPQAAPKLLGTTDKGTTEN</sequence>
<evidence type="ECO:0000256" key="1">
    <source>
        <dbReference type="SAM" id="MobiDB-lite"/>
    </source>
</evidence>
<organism evidence="2">
    <name type="scientific">Shewanella putrefaciens (strain CN-32 / ATCC BAA-453)</name>
    <dbReference type="NCBI Taxonomy" id="319224"/>
    <lineage>
        <taxon>Bacteria</taxon>
        <taxon>Pseudomonadati</taxon>
        <taxon>Pseudomonadota</taxon>
        <taxon>Gammaproteobacteria</taxon>
        <taxon>Alteromonadales</taxon>
        <taxon>Shewanellaceae</taxon>
        <taxon>Shewanella</taxon>
    </lineage>
</organism>
<accession>A4Y6D5</accession>
<dbReference type="AlphaFoldDB" id="A4Y6D5"/>
<reference evidence="2" key="1">
    <citation type="submission" date="2007-04" db="EMBL/GenBank/DDBJ databases">
        <title>Complete sequence of Shewanella putrefaciens CN-32.</title>
        <authorList>
            <consortium name="US DOE Joint Genome Institute"/>
            <person name="Copeland A."/>
            <person name="Lucas S."/>
            <person name="Lapidus A."/>
            <person name="Barry K."/>
            <person name="Detter J.C."/>
            <person name="Glavina del Rio T."/>
            <person name="Hammon N."/>
            <person name="Israni S."/>
            <person name="Dalin E."/>
            <person name="Tice H."/>
            <person name="Pitluck S."/>
            <person name="Chain P."/>
            <person name="Malfatti S."/>
            <person name="Shin M."/>
            <person name="Vergez L."/>
            <person name="Schmutz J."/>
            <person name="Larimer F."/>
            <person name="Land M."/>
            <person name="Hauser L."/>
            <person name="Kyrpides N."/>
            <person name="Mikhailova N."/>
            <person name="Romine M.F."/>
            <person name="Fredrickson J."/>
            <person name="Tiedje J."/>
            <person name="Richardson P."/>
        </authorList>
    </citation>
    <scope>NUCLEOTIDE SEQUENCE [LARGE SCALE GENOMIC DNA]</scope>
    <source>
        <strain evidence="2">CN-32</strain>
    </source>
</reference>
<evidence type="ECO:0008006" key="3">
    <source>
        <dbReference type="Google" id="ProtNLM"/>
    </source>
</evidence>
<dbReference type="eggNOG" id="ENOG5032W8D">
    <property type="taxonomic scope" value="Bacteria"/>
</dbReference>
<dbReference type="InterPro" id="IPR021457">
    <property type="entry name" value="DUF3108"/>
</dbReference>
<dbReference type="KEGG" id="spc:Sputcn32_1793"/>
<protein>
    <recommendedName>
        <fullName evidence="3">DUF3108 domain-containing protein</fullName>
    </recommendedName>
</protein>
<dbReference type="Pfam" id="PF11306">
    <property type="entry name" value="DUF3108"/>
    <property type="match status" value="1"/>
</dbReference>
<dbReference type="EMBL" id="CP000681">
    <property type="protein sequence ID" value="ABP75518.1"/>
    <property type="molecule type" value="Genomic_DNA"/>
</dbReference>